<feature type="domain" description="DUF8054" evidence="3">
    <location>
        <begin position="11"/>
        <end position="90"/>
    </location>
</feature>
<feature type="domain" description="DUF8054" evidence="5">
    <location>
        <begin position="105"/>
        <end position="242"/>
    </location>
</feature>
<evidence type="ECO:0000313" key="6">
    <source>
        <dbReference type="EMBL" id="RKD94845.1"/>
    </source>
</evidence>
<evidence type="ECO:0000259" key="5">
    <source>
        <dbReference type="Pfam" id="PF26238"/>
    </source>
</evidence>
<keyword evidence="2" id="KW-1133">Transmembrane helix</keyword>
<dbReference type="InterPro" id="IPR058675">
    <property type="entry name" value="DUF8054_C"/>
</dbReference>
<evidence type="ECO:0000313" key="7">
    <source>
        <dbReference type="Proteomes" id="UP000283805"/>
    </source>
</evidence>
<sequence length="320" mass="35004">MVPVIDRFDALERLRQPEYTGENRCLPCTVANVAIAFAIAVGIAVASPLAGVLAFGCCLAIIAIRGYLIPGTPTLTQRYLPERVLRAFGKASDERPTVETADLEDALEALVAADVVARGASSRSSTEAIRLTPQFRRRWDDRLERFGPGESAKSAGQRGTDPTAERTPDATAVAEFVNLEPDAVRQRGETTFELEGSRRRRWESAAALAADIAADRELRNRLEGWADLEVDDRQDVLTGLRLLRERCPAPPCDGRLTATRDRLEHCCRRTQIGLEVTCEDCGRPIVTVAAPEDDPLLEWVATSEREHRDAADAADAADAD</sequence>
<dbReference type="Proteomes" id="UP000283805">
    <property type="component" value="Unassembled WGS sequence"/>
</dbReference>
<reference evidence="6 7" key="1">
    <citation type="submission" date="2018-09" db="EMBL/GenBank/DDBJ databases">
        <title>Genomic Encyclopedia of Archaeal and Bacterial Type Strains, Phase II (KMG-II): from individual species to whole genera.</title>
        <authorList>
            <person name="Goeker M."/>
        </authorList>
    </citation>
    <scope>NUCLEOTIDE SEQUENCE [LARGE SCALE GENOMIC DNA]</scope>
    <source>
        <strain evidence="6 7">DSM 13151</strain>
    </source>
</reference>
<evidence type="ECO:0000256" key="1">
    <source>
        <dbReference type="SAM" id="MobiDB-lite"/>
    </source>
</evidence>
<dbReference type="InterPro" id="IPR058674">
    <property type="entry name" value="DUF8054_N"/>
</dbReference>
<dbReference type="RefSeq" id="WP_120244184.1">
    <property type="nucleotide sequence ID" value="NZ_RAPO01000002.1"/>
</dbReference>
<feature type="transmembrane region" description="Helical" evidence="2">
    <location>
        <begin position="49"/>
        <end position="68"/>
    </location>
</feature>
<dbReference type="Pfam" id="PF26238">
    <property type="entry name" value="DUF8054_M"/>
    <property type="match status" value="1"/>
</dbReference>
<dbReference type="Pfam" id="PF26237">
    <property type="entry name" value="DUF8054_C"/>
    <property type="match status" value="1"/>
</dbReference>
<evidence type="ECO:0000259" key="4">
    <source>
        <dbReference type="Pfam" id="PF26237"/>
    </source>
</evidence>
<dbReference type="Pfam" id="PF26236">
    <property type="entry name" value="DUF8054_N"/>
    <property type="match status" value="1"/>
</dbReference>
<evidence type="ECO:0000256" key="2">
    <source>
        <dbReference type="SAM" id="Phobius"/>
    </source>
</evidence>
<proteinExistence type="predicted"/>
<keyword evidence="7" id="KW-1185">Reference proteome</keyword>
<dbReference type="InterPro" id="IPR058775">
    <property type="entry name" value="DUF8054_M"/>
</dbReference>
<organism evidence="6 7">
    <name type="scientific">Halopiger aswanensis</name>
    <dbReference type="NCBI Taxonomy" id="148449"/>
    <lineage>
        <taxon>Archaea</taxon>
        <taxon>Methanobacteriati</taxon>
        <taxon>Methanobacteriota</taxon>
        <taxon>Stenosarchaea group</taxon>
        <taxon>Halobacteria</taxon>
        <taxon>Halobacteriales</taxon>
        <taxon>Natrialbaceae</taxon>
        <taxon>Halopiger</taxon>
    </lineage>
</organism>
<gene>
    <name evidence="6" type="ORF">ATJ93_1688</name>
</gene>
<name>A0A3R7FVB2_9EURY</name>
<keyword evidence="2" id="KW-0812">Transmembrane</keyword>
<dbReference type="EMBL" id="RAPO01000002">
    <property type="protein sequence ID" value="RKD94845.1"/>
    <property type="molecule type" value="Genomic_DNA"/>
</dbReference>
<protein>
    <submittedName>
        <fullName evidence="6">Uncharacterized protein</fullName>
    </submittedName>
</protein>
<feature type="domain" description="DUF8054" evidence="4">
    <location>
        <begin position="245"/>
        <end position="287"/>
    </location>
</feature>
<feature type="region of interest" description="Disordered" evidence="1">
    <location>
        <begin position="145"/>
        <end position="168"/>
    </location>
</feature>
<dbReference type="AlphaFoldDB" id="A0A3R7FVB2"/>
<comment type="caution">
    <text evidence="6">The sequence shown here is derived from an EMBL/GenBank/DDBJ whole genome shotgun (WGS) entry which is preliminary data.</text>
</comment>
<accession>A0A3R7FVB2</accession>
<keyword evidence="2" id="KW-0472">Membrane</keyword>
<dbReference type="OrthoDB" id="292134at2157"/>
<evidence type="ECO:0000259" key="3">
    <source>
        <dbReference type="Pfam" id="PF26236"/>
    </source>
</evidence>